<feature type="region of interest" description="Disordered" evidence="1">
    <location>
        <begin position="619"/>
        <end position="642"/>
    </location>
</feature>
<dbReference type="AlphaFoldDB" id="A0A6L2N1W7"/>
<proteinExistence type="predicted"/>
<dbReference type="GO" id="GO:0003964">
    <property type="term" value="F:RNA-directed DNA polymerase activity"/>
    <property type="evidence" value="ECO:0007669"/>
    <property type="project" value="UniProtKB-KW"/>
</dbReference>
<dbReference type="EMBL" id="BKCJ010007804">
    <property type="protein sequence ID" value="GEU79102.1"/>
    <property type="molecule type" value="Genomic_DNA"/>
</dbReference>
<comment type="caution">
    <text evidence="2">The sequence shown here is derived from an EMBL/GenBank/DDBJ whole genome shotgun (WGS) entry which is preliminary data.</text>
</comment>
<name>A0A6L2N1W7_TANCI</name>
<dbReference type="CDD" id="cd09272">
    <property type="entry name" value="RNase_HI_RT_Ty1"/>
    <property type="match status" value="1"/>
</dbReference>
<keyword evidence="2" id="KW-0695">RNA-directed DNA polymerase</keyword>
<feature type="compositionally biased region" description="Polar residues" evidence="1">
    <location>
        <begin position="892"/>
        <end position="903"/>
    </location>
</feature>
<organism evidence="2">
    <name type="scientific">Tanacetum cinerariifolium</name>
    <name type="common">Dalmatian daisy</name>
    <name type="synonym">Chrysanthemum cinerariifolium</name>
    <dbReference type="NCBI Taxonomy" id="118510"/>
    <lineage>
        <taxon>Eukaryota</taxon>
        <taxon>Viridiplantae</taxon>
        <taxon>Streptophyta</taxon>
        <taxon>Embryophyta</taxon>
        <taxon>Tracheophyta</taxon>
        <taxon>Spermatophyta</taxon>
        <taxon>Magnoliopsida</taxon>
        <taxon>eudicotyledons</taxon>
        <taxon>Gunneridae</taxon>
        <taxon>Pentapetalae</taxon>
        <taxon>asterids</taxon>
        <taxon>campanulids</taxon>
        <taxon>Asterales</taxon>
        <taxon>Asteraceae</taxon>
        <taxon>Asteroideae</taxon>
        <taxon>Anthemideae</taxon>
        <taxon>Anthemidinae</taxon>
        <taxon>Tanacetum</taxon>
    </lineage>
</organism>
<dbReference type="PANTHER" id="PTHR11439">
    <property type="entry name" value="GAG-POL-RELATED RETROTRANSPOSON"/>
    <property type="match status" value="1"/>
</dbReference>
<keyword evidence="2" id="KW-0808">Transferase</keyword>
<sequence>MRILFAAPSMVVKRRITRGTIQISQSKVPLLRADETAFLTGDVRYGKAFPTDTSLEAGQDKENITKTSAMPHEASPRVTSLGDGACSKHEGMDQGEDLLVRDTVKDSDKSVDKGSDNTDEMADVLGTLGATNILASGGLRLVFTTASLLVGTASIVVSPSIATANESFPTATICTTASVTTPTTKVTRYSIGFVIESSSPISINIPSISKKDKEKGKMTEPEQPSKEKVLEQMSVQLARDVEAKFAQDNQIIREKAERDSEIARIHSKRELEMMITELDKSNEMVAKYLSGYKQAKAGLLHNEKVELIDELLMYQRHLAQIKKYQAQQNKPATKTERRNFYMSILRSDAGWKVKDFKGTTFEQIEEKFNPVWEKMQDFVPMNSKLESERLKRPGIQLGKESFKKLKTTEASEYIATISVNVPTADVYTAKKTPWTIKGVLRIDAQEVSDEFYGGAHYLLRVVVKTASALIEINKALLKDEEVEDVDVHLYRSMIGSLMIFRYLKGKSKLGLWYPKDSPFNLEAFLDSDYARASIDRKSTIGGCQILRKRLISWQCKKQKVVTNSTTEAEYVAAANCCGQAFANMKKEEKDFSWNVTPLFKTMMVQAPEDMGKGSEIPTDPHHHPLLHNCHPLYPKRSKNQGGNKEKKLKFLHQVVLDLEEAKTAQAKENSRLKKKVKNLEQKRKSKTLGIKRLRKVGSARSVESSTKASLGDQEDASKQGRMIDNFDQDVEVTRVDDTQGRMNEEDMFRVNDLDDDEVVVDVSVSEKVEQSVKVVEKELSIADLVTTAGEVVTTAGIEVTTAVTTPQISKDELTLAQALIEIKAAKPKAITTAATIVTAAGTRPKANGIVMPLKRKDQIMIDAKIAKDLEAQMQVELEEEERLARVKEEETNIGSSKRAANNLEQEDAKRQRIKEKNESAELKRCLEIIPEDDDDVTIKVTPLYSKSPTIVDYKIYKEGMKSFFKIIRADVASASAGTKGHIPPKTAEQKIAKKNDLKAKSTLMLAIPDEHLLKFHACKDAKSLWEAIKNRFRGNKESKKIHKTILKQNYENFAASSQEGLNKTYDSTNETVNTVHSVFAANSKDQASTASYADDVIFSFFSNKFNAP</sequence>
<accession>A0A6L2N1W7</accession>
<dbReference type="PANTHER" id="PTHR11439:SF495">
    <property type="entry name" value="REVERSE TRANSCRIPTASE, RNA-DEPENDENT DNA POLYMERASE-RELATED"/>
    <property type="match status" value="1"/>
</dbReference>
<reference evidence="2" key="1">
    <citation type="journal article" date="2019" name="Sci. Rep.">
        <title>Draft genome of Tanacetum cinerariifolium, the natural source of mosquito coil.</title>
        <authorList>
            <person name="Yamashiro T."/>
            <person name="Shiraishi A."/>
            <person name="Satake H."/>
            <person name="Nakayama K."/>
        </authorList>
    </citation>
    <scope>NUCLEOTIDE SEQUENCE</scope>
</reference>
<feature type="region of interest" description="Disordered" evidence="1">
    <location>
        <begin position="886"/>
        <end position="912"/>
    </location>
</feature>
<evidence type="ECO:0000256" key="1">
    <source>
        <dbReference type="SAM" id="MobiDB-lite"/>
    </source>
</evidence>
<evidence type="ECO:0000313" key="2">
    <source>
        <dbReference type="EMBL" id="GEU79102.1"/>
    </source>
</evidence>
<feature type="region of interest" description="Disordered" evidence="1">
    <location>
        <begin position="695"/>
        <end position="719"/>
    </location>
</feature>
<gene>
    <name evidence="2" type="ORF">Tci_051080</name>
</gene>
<protein>
    <submittedName>
        <fullName evidence="2">Ribonuclease H-like domain, reverse transcriptase, RNA-dependent DNA polymerase</fullName>
    </submittedName>
</protein>
<dbReference type="Pfam" id="PF14223">
    <property type="entry name" value="Retrotran_gag_2"/>
    <property type="match status" value="1"/>
</dbReference>
<keyword evidence="2" id="KW-0548">Nucleotidyltransferase</keyword>